<organism evidence="2">
    <name type="scientific">Rhizophora mucronata</name>
    <name type="common">Asiatic mangrove</name>
    <dbReference type="NCBI Taxonomy" id="61149"/>
    <lineage>
        <taxon>Eukaryota</taxon>
        <taxon>Viridiplantae</taxon>
        <taxon>Streptophyta</taxon>
        <taxon>Embryophyta</taxon>
        <taxon>Tracheophyta</taxon>
        <taxon>Spermatophyta</taxon>
        <taxon>Magnoliopsida</taxon>
        <taxon>eudicotyledons</taxon>
        <taxon>Gunneridae</taxon>
        <taxon>Pentapetalae</taxon>
        <taxon>rosids</taxon>
        <taxon>fabids</taxon>
        <taxon>Malpighiales</taxon>
        <taxon>Rhizophoraceae</taxon>
        <taxon>Rhizophora</taxon>
    </lineage>
</organism>
<dbReference type="AlphaFoldDB" id="A0A2P2Q675"/>
<evidence type="ECO:0000313" key="2">
    <source>
        <dbReference type="EMBL" id="MBX62483.1"/>
    </source>
</evidence>
<keyword evidence="1" id="KW-0812">Transmembrane</keyword>
<proteinExistence type="predicted"/>
<feature type="transmembrane region" description="Helical" evidence="1">
    <location>
        <begin position="6"/>
        <end position="27"/>
    </location>
</feature>
<keyword evidence="1" id="KW-1133">Transmembrane helix</keyword>
<accession>A0A2P2Q675</accession>
<evidence type="ECO:0000256" key="1">
    <source>
        <dbReference type="SAM" id="Phobius"/>
    </source>
</evidence>
<reference evidence="2" key="1">
    <citation type="submission" date="2018-02" db="EMBL/GenBank/DDBJ databases">
        <title>Rhizophora mucronata_Transcriptome.</title>
        <authorList>
            <person name="Meera S.P."/>
            <person name="Sreeshan A."/>
            <person name="Augustine A."/>
        </authorList>
    </citation>
    <scope>NUCLEOTIDE SEQUENCE</scope>
    <source>
        <tissue evidence="2">Leaf</tissue>
    </source>
</reference>
<dbReference type="EMBL" id="GGEC01081999">
    <property type="protein sequence ID" value="MBX62483.1"/>
    <property type="molecule type" value="Transcribed_RNA"/>
</dbReference>
<protein>
    <submittedName>
        <fullName evidence="2">Uncharacterized protein</fullName>
    </submittedName>
</protein>
<name>A0A2P2Q675_RHIMU</name>
<keyword evidence="1" id="KW-0472">Membrane</keyword>
<sequence length="47" mass="5758">MFASFYSLLCDHKLGFVFLSLLLSLFFSKRDEKYDHMFMWHYGLMKL</sequence>